<reference evidence="1 2" key="1">
    <citation type="submission" date="2013-07" db="EMBL/GenBank/DDBJ databases">
        <authorList>
            <person name="Weinstock G."/>
            <person name="Sodergren E."/>
            <person name="Wylie T."/>
            <person name="Fulton L."/>
            <person name="Fulton R."/>
            <person name="Fronick C."/>
            <person name="O'Laughlin M."/>
            <person name="Godfrey J."/>
            <person name="Miner T."/>
            <person name="Herter B."/>
            <person name="Appelbaum E."/>
            <person name="Cordes M."/>
            <person name="Lek S."/>
            <person name="Wollam A."/>
            <person name="Pepin K.H."/>
            <person name="Palsikar V.B."/>
            <person name="Mitreva M."/>
            <person name="Wilson R.K."/>
        </authorList>
    </citation>
    <scope>NUCLEOTIDE SEQUENCE [LARGE SCALE GENOMIC DNA]</scope>
    <source>
        <strain evidence="1 2">ATCC 27760</strain>
    </source>
</reference>
<dbReference type="AlphaFoldDB" id="U2KIU0"/>
<evidence type="ECO:0000313" key="2">
    <source>
        <dbReference type="Proteomes" id="UP000016662"/>
    </source>
</evidence>
<accession>U2KIU0</accession>
<comment type="caution">
    <text evidence="1">The sequence shown here is derived from an EMBL/GenBank/DDBJ whole genome shotgun (WGS) entry which is preliminary data.</text>
</comment>
<dbReference type="STRING" id="411473.RUMCAL_02477"/>
<evidence type="ECO:0000313" key="1">
    <source>
        <dbReference type="EMBL" id="ERJ92197.1"/>
    </source>
</evidence>
<dbReference type="HOGENOM" id="CLU_3084414_0_0_9"/>
<sequence length="52" mass="6169">MIRQQHKTTAPHFSGKRNAGLFAWNQQFREAETAGLEIRVEQVRISCKKKWR</sequence>
<dbReference type="Proteomes" id="UP000016662">
    <property type="component" value="Unassembled WGS sequence"/>
</dbReference>
<name>U2KIU0_9FIRM</name>
<proteinExistence type="predicted"/>
<dbReference type="EMBL" id="AWVF01000297">
    <property type="protein sequence ID" value="ERJ92197.1"/>
    <property type="molecule type" value="Genomic_DNA"/>
</dbReference>
<organism evidence="1 2">
    <name type="scientific">Ruminococcus callidus ATCC 27760</name>
    <dbReference type="NCBI Taxonomy" id="411473"/>
    <lineage>
        <taxon>Bacteria</taxon>
        <taxon>Bacillati</taxon>
        <taxon>Bacillota</taxon>
        <taxon>Clostridia</taxon>
        <taxon>Eubacteriales</taxon>
        <taxon>Oscillospiraceae</taxon>
        <taxon>Ruminococcus</taxon>
    </lineage>
</organism>
<keyword evidence="2" id="KW-1185">Reference proteome</keyword>
<protein>
    <submittedName>
        <fullName evidence="1">Uncharacterized protein</fullName>
    </submittedName>
</protein>
<gene>
    <name evidence="1" type="ORF">RUMCAL_02477</name>
</gene>